<dbReference type="GO" id="GO:0016887">
    <property type="term" value="F:ATP hydrolysis activity"/>
    <property type="evidence" value="ECO:0007669"/>
    <property type="project" value="InterPro"/>
</dbReference>
<accession>A0A2P6ARL4</accession>
<keyword evidence="4" id="KW-1185">Reference proteome</keyword>
<proteinExistence type="inferred from homology"/>
<evidence type="ECO:0000313" key="3">
    <source>
        <dbReference type="EMBL" id="PQA37511.1"/>
    </source>
</evidence>
<dbReference type="InterPro" id="IPR001482">
    <property type="entry name" value="T2SS/T4SS_dom"/>
</dbReference>
<dbReference type="PANTHER" id="PTHR30486">
    <property type="entry name" value="TWITCHING MOTILITY PROTEIN PILT"/>
    <property type="match status" value="1"/>
</dbReference>
<evidence type="ECO:0000313" key="4">
    <source>
        <dbReference type="Proteomes" id="UP000243900"/>
    </source>
</evidence>
<dbReference type="CDD" id="cd01130">
    <property type="entry name" value="VirB11-like_ATPase"/>
    <property type="match status" value="1"/>
</dbReference>
<gene>
    <name evidence="3" type="ORF">C5O18_07425</name>
</gene>
<dbReference type="Gene3D" id="3.30.450.380">
    <property type="match status" value="1"/>
</dbReference>
<dbReference type="Proteomes" id="UP000243900">
    <property type="component" value="Unassembled WGS sequence"/>
</dbReference>
<dbReference type="RefSeq" id="WP_105192817.1">
    <property type="nucleotide sequence ID" value="NZ_PTQZ01000181.1"/>
</dbReference>
<dbReference type="OrthoDB" id="9810761at2"/>
<dbReference type="SUPFAM" id="SSF52540">
    <property type="entry name" value="P-loop containing nucleoside triphosphate hydrolases"/>
    <property type="match status" value="1"/>
</dbReference>
<comment type="caution">
    <text evidence="3">The sequence shown here is derived from an EMBL/GenBank/DDBJ whole genome shotgun (WGS) entry which is preliminary data.</text>
</comment>
<dbReference type="PANTHER" id="PTHR30486:SF15">
    <property type="entry name" value="TYPE II_IV SECRETION SYSTEM ATPASE"/>
    <property type="match status" value="1"/>
</dbReference>
<evidence type="ECO:0000259" key="2">
    <source>
        <dbReference type="Pfam" id="PF00437"/>
    </source>
</evidence>
<dbReference type="InterPro" id="IPR027417">
    <property type="entry name" value="P-loop_NTPase"/>
</dbReference>
<reference evidence="4" key="1">
    <citation type="submission" date="2018-02" db="EMBL/GenBank/DDBJ databases">
        <title>Genome sequencing of Solimonas sp. HR-BB.</title>
        <authorList>
            <person name="Lee Y."/>
            <person name="Jeon C.O."/>
        </authorList>
    </citation>
    <scope>NUCLEOTIDE SEQUENCE [LARGE SCALE GENOMIC DNA]</scope>
    <source>
        <strain evidence="4">HR-E</strain>
    </source>
</reference>
<dbReference type="Pfam" id="PF00437">
    <property type="entry name" value="T2SSE"/>
    <property type="match status" value="1"/>
</dbReference>
<dbReference type="AlphaFoldDB" id="A0A2P6ARL4"/>
<comment type="similarity">
    <text evidence="1">Belongs to the GSP E family.</text>
</comment>
<evidence type="ECO:0000256" key="1">
    <source>
        <dbReference type="ARBA" id="ARBA00006611"/>
    </source>
</evidence>
<sequence>MAGYIPGGRMPPKKVDQDIAQIKFRFHRYLIERVDDDHFNILENTRQAITDYVQIKLTAYVNENSLPLSRYEADRLAEELVDELVGFGPLEALLRDASVTEIMVNGPNKIFFERDGKIQRSELRFVDDNHVFRVIQRILAPIGRRLDESSPMVDARMPDGSRVNAIIPPIALDGPSISIRKFRRDLLKANDLVTYRSVSEDMLQFIRKAVGQRANILVSGGTGTGKTTFLNVLSSFINHHERIVTIEDTAELQLGSDHVVRLETRPPNAEGFGEVSARDLIRNALRMRPDRIIVGEVRSYEVMDMLQAMNTGHEGSMSTLHANSAADALLRMETLVGLSGQKISEATLRAIIVSAVDIVVQLTRLPNGRRCVSEITEVVDLGDDQYVTNTLFKLDRISGEHHKTASGPAKQRVIELMKQAEAGH</sequence>
<feature type="domain" description="Bacterial type II secretion system protein E" evidence="2">
    <location>
        <begin position="85"/>
        <end position="364"/>
    </location>
</feature>
<organism evidence="3 4">
    <name type="scientific">Amnimonas aquatica</name>
    <dbReference type="NCBI Taxonomy" id="2094561"/>
    <lineage>
        <taxon>Bacteria</taxon>
        <taxon>Pseudomonadati</taxon>
        <taxon>Pseudomonadota</taxon>
        <taxon>Gammaproteobacteria</taxon>
        <taxon>Moraxellales</taxon>
        <taxon>Moraxellaceae</taxon>
        <taxon>Amnimonas</taxon>
    </lineage>
</organism>
<dbReference type="Gene3D" id="3.40.50.300">
    <property type="entry name" value="P-loop containing nucleotide triphosphate hydrolases"/>
    <property type="match status" value="1"/>
</dbReference>
<protein>
    <submittedName>
        <fullName evidence="3">ATPase</fullName>
    </submittedName>
</protein>
<dbReference type="EMBL" id="PTQZ01000181">
    <property type="protein sequence ID" value="PQA37511.1"/>
    <property type="molecule type" value="Genomic_DNA"/>
</dbReference>
<dbReference type="InterPro" id="IPR050921">
    <property type="entry name" value="T4SS_GSP_E_ATPase"/>
</dbReference>
<name>A0A2P6ARL4_9GAMM</name>